<dbReference type="EMBL" id="CP087994">
    <property type="protein sequence ID" value="UYO62763.1"/>
    <property type="molecule type" value="Genomic_DNA"/>
</dbReference>
<dbReference type="PANTHER" id="PTHR33284:SF1">
    <property type="entry name" value="RIBOSOMAL PROTEIN L25_GLN-TRNA SYNTHETASE, ANTI-CODON-BINDING DOMAIN-CONTAINING PROTEIN"/>
    <property type="match status" value="1"/>
</dbReference>
<dbReference type="RefSeq" id="WP_148637266.1">
    <property type="nucleotide sequence ID" value="NZ_CABIIK010000038.1"/>
</dbReference>
<dbReference type="SUPFAM" id="SSF50715">
    <property type="entry name" value="Ribosomal protein L25-like"/>
    <property type="match status" value="1"/>
</dbReference>
<dbReference type="GO" id="GO:0022625">
    <property type="term" value="C:cytosolic large ribosomal subunit"/>
    <property type="evidence" value="ECO:0007669"/>
    <property type="project" value="TreeGrafter"/>
</dbReference>
<dbReference type="CDD" id="cd00495">
    <property type="entry name" value="Ribosomal_L25_TL5_CTC"/>
    <property type="match status" value="1"/>
</dbReference>
<evidence type="ECO:0000313" key="9">
    <source>
        <dbReference type="EMBL" id="UYO62763.1"/>
    </source>
</evidence>
<keyword evidence="3 5" id="KW-0689">Ribosomal protein</keyword>
<dbReference type="GO" id="GO:0008097">
    <property type="term" value="F:5S rRNA binding"/>
    <property type="evidence" value="ECO:0007669"/>
    <property type="project" value="InterPro"/>
</dbReference>
<comment type="function">
    <text evidence="5">This is one of the proteins that binds to the 5S RNA in the ribosome where it forms part of the central protuberance.</text>
</comment>
<evidence type="ECO:0000256" key="4">
    <source>
        <dbReference type="ARBA" id="ARBA00023274"/>
    </source>
</evidence>
<reference evidence="8 10" key="1">
    <citation type="submission" date="2019-08" db="EMBL/GenBank/DDBJ databases">
        <title>Isolation and enrichment of carboxydotrophic bacteria from anaerobic sludge for the production of bio-based chemicals from syngas.</title>
        <authorList>
            <person name="Antares A.L."/>
            <person name="Moreira J."/>
            <person name="Diender M."/>
            <person name="Parshina S.N."/>
            <person name="Stams A.J.M."/>
            <person name="Alves M."/>
            <person name="Alves J.I."/>
            <person name="Sousa D.Z."/>
        </authorList>
    </citation>
    <scope>NUCLEOTIDE SEQUENCE [LARGE SCALE GENOMIC DNA]</scope>
    <source>
        <strain evidence="8 10">JM</strain>
    </source>
</reference>
<dbReference type="HAMAP" id="MF_01334">
    <property type="entry name" value="Ribosomal_bL25_CTC"/>
    <property type="match status" value="1"/>
</dbReference>
<protein>
    <recommendedName>
        <fullName evidence="5">Large ribosomal subunit protein bL25</fullName>
    </recommendedName>
    <alternativeName>
        <fullName evidence="5">General stress protein CTC</fullName>
    </alternativeName>
</protein>
<evidence type="ECO:0000256" key="3">
    <source>
        <dbReference type="ARBA" id="ARBA00022980"/>
    </source>
</evidence>
<dbReference type="GO" id="GO:0003735">
    <property type="term" value="F:structural constituent of ribosome"/>
    <property type="evidence" value="ECO:0007669"/>
    <property type="project" value="InterPro"/>
</dbReference>
<dbReference type="Gene3D" id="2.40.240.10">
    <property type="entry name" value="Ribosomal Protein L25, Chain P"/>
    <property type="match status" value="1"/>
</dbReference>
<feature type="domain" description="Large ribosomal subunit protein bL25 L25" evidence="6">
    <location>
        <begin position="8"/>
        <end position="94"/>
    </location>
</feature>
<dbReference type="InterPro" id="IPR020057">
    <property type="entry name" value="Ribosomal_bL25_b-dom"/>
</dbReference>
<dbReference type="EMBL" id="VSLA01000012">
    <property type="protein sequence ID" value="TYC86181.1"/>
    <property type="molecule type" value="Genomic_DNA"/>
</dbReference>
<evidence type="ECO:0000259" key="7">
    <source>
        <dbReference type="Pfam" id="PF14693"/>
    </source>
</evidence>
<evidence type="ECO:0000259" key="6">
    <source>
        <dbReference type="Pfam" id="PF01386"/>
    </source>
</evidence>
<dbReference type="InterPro" id="IPR011035">
    <property type="entry name" value="Ribosomal_bL25/Gln-tRNA_synth"/>
</dbReference>
<sequence>MNEKVTIAIEKREKAAGNKGKKLRTMGYVPGAINRKGLESVSVKIKNDELMKNVLKYGKNYLFTLDLEGQESYDVLIKEMQHSPIKRELLNVVFQQVSVTEKIKFNLNLKIVGKEALEFRKLHVVQQMEKILVSGLPQDIPDFIEIDVKDLNLDDKICVGDLKFPEGIETEFEADKIVLVINESRSDDTITEELEE</sequence>
<proteinExistence type="inferred from homology"/>
<comment type="subunit">
    <text evidence="5">Part of the 50S ribosomal subunit; part of the 5S rRNA/L5/L18/L25 subcomplex. Contacts the 5S rRNA. Binds to the 5S rRNA independently of L5 and L18.</text>
</comment>
<organism evidence="8 10">
    <name type="scientific">Acetobacterium wieringae</name>
    <dbReference type="NCBI Taxonomy" id="52694"/>
    <lineage>
        <taxon>Bacteria</taxon>
        <taxon>Bacillati</taxon>
        <taxon>Bacillota</taxon>
        <taxon>Clostridia</taxon>
        <taxon>Eubacteriales</taxon>
        <taxon>Eubacteriaceae</taxon>
        <taxon>Acetobacterium</taxon>
    </lineage>
</organism>
<dbReference type="AlphaFoldDB" id="A0A5D0WQZ6"/>
<dbReference type="NCBIfam" id="TIGR00731">
    <property type="entry name" value="bL25_bact_ctc"/>
    <property type="match status" value="1"/>
</dbReference>
<evidence type="ECO:0000313" key="10">
    <source>
        <dbReference type="Proteomes" id="UP000322619"/>
    </source>
</evidence>
<dbReference type="PANTHER" id="PTHR33284">
    <property type="entry name" value="RIBOSOMAL PROTEIN L25/GLN-TRNA SYNTHETASE, ANTI-CODON-BINDING DOMAIN-CONTAINING PROTEIN"/>
    <property type="match status" value="1"/>
</dbReference>
<comment type="similarity">
    <text evidence="5">Belongs to the bacterial ribosomal protein bL25 family. CTC subfamily.</text>
</comment>
<dbReference type="Pfam" id="PF01386">
    <property type="entry name" value="Ribosomal_L25p"/>
    <property type="match status" value="1"/>
</dbReference>
<evidence type="ECO:0000313" key="8">
    <source>
        <dbReference type="EMBL" id="TYC86181.1"/>
    </source>
</evidence>
<dbReference type="Gene3D" id="2.170.120.20">
    <property type="entry name" value="Ribosomal protein L25, beta domain"/>
    <property type="match status" value="1"/>
</dbReference>
<dbReference type="Proteomes" id="UP001163550">
    <property type="component" value="Chromosome"/>
</dbReference>
<dbReference type="InterPro" id="IPR020930">
    <property type="entry name" value="Ribosomal_uL5_bac-type"/>
</dbReference>
<evidence type="ECO:0000313" key="11">
    <source>
        <dbReference type="Proteomes" id="UP001163550"/>
    </source>
</evidence>
<dbReference type="GO" id="GO:0006412">
    <property type="term" value="P:translation"/>
    <property type="evidence" value="ECO:0007669"/>
    <property type="project" value="UniProtKB-UniRule"/>
</dbReference>
<dbReference type="Proteomes" id="UP000322619">
    <property type="component" value="Unassembled WGS sequence"/>
</dbReference>
<keyword evidence="1 5" id="KW-0699">rRNA-binding</keyword>
<reference evidence="9" key="2">
    <citation type="submission" date="2021-11" db="EMBL/GenBank/DDBJ databases">
        <title>Isoprene-degrading acetogen.</title>
        <authorList>
            <person name="Yang Y."/>
            <person name="Jin H."/>
            <person name="Yan J."/>
        </authorList>
    </citation>
    <scope>NUCLEOTIDE SEQUENCE</scope>
    <source>
        <strain evidence="9">Berkeley</strain>
    </source>
</reference>
<keyword evidence="2 5" id="KW-0694">RNA-binding</keyword>
<feature type="domain" description="Large ribosomal subunit protein bL25 beta" evidence="7">
    <location>
        <begin position="102"/>
        <end position="184"/>
    </location>
</feature>
<evidence type="ECO:0000256" key="1">
    <source>
        <dbReference type="ARBA" id="ARBA00022730"/>
    </source>
</evidence>
<keyword evidence="11" id="KW-1185">Reference proteome</keyword>
<dbReference type="InterPro" id="IPR001021">
    <property type="entry name" value="Ribosomal_bL25_long"/>
</dbReference>
<dbReference type="InterPro" id="IPR029751">
    <property type="entry name" value="Ribosomal_L25_dom"/>
</dbReference>
<evidence type="ECO:0000256" key="5">
    <source>
        <dbReference type="HAMAP-Rule" id="MF_01334"/>
    </source>
</evidence>
<name>A0A5D0WQZ6_9FIRM</name>
<dbReference type="InterPro" id="IPR037121">
    <property type="entry name" value="Ribosomal_bL25_C"/>
</dbReference>
<dbReference type="Pfam" id="PF14693">
    <property type="entry name" value="Ribosomal_TL5_C"/>
    <property type="match status" value="1"/>
</dbReference>
<accession>A0A5D0WQZ6</accession>
<dbReference type="InterPro" id="IPR020056">
    <property type="entry name" value="Rbsml_bL25/Gln-tRNA_synth_N"/>
</dbReference>
<gene>
    <name evidence="5" type="primary">rplY</name>
    <name evidence="5" type="synonym">ctc</name>
    <name evidence="8" type="ORF">FXB42_06860</name>
    <name evidence="9" type="ORF">LNN31_18650</name>
</gene>
<keyword evidence="4 5" id="KW-0687">Ribonucleoprotein</keyword>
<evidence type="ECO:0000256" key="2">
    <source>
        <dbReference type="ARBA" id="ARBA00022884"/>
    </source>
</evidence>